<dbReference type="GO" id="GO:0046854">
    <property type="term" value="P:phosphatidylinositol phosphate biosynthetic process"/>
    <property type="evidence" value="ECO:0007669"/>
    <property type="project" value="InterPro"/>
</dbReference>
<keyword evidence="2 4" id="KW-0479">Metal-binding</keyword>
<dbReference type="GO" id="GO:0008934">
    <property type="term" value="F:inositol monophosphate 1-phosphatase activity"/>
    <property type="evidence" value="ECO:0007669"/>
    <property type="project" value="TreeGrafter"/>
</dbReference>
<evidence type="ECO:0000256" key="2">
    <source>
        <dbReference type="ARBA" id="ARBA00022723"/>
    </source>
</evidence>
<dbReference type="PANTHER" id="PTHR20854">
    <property type="entry name" value="INOSITOL MONOPHOSPHATASE"/>
    <property type="match status" value="1"/>
</dbReference>
<proteinExistence type="inferred from homology"/>
<dbReference type="Gene3D" id="3.40.190.80">
    <property type="match status" value="1"/>
</dbReference>
<dbReference type="InterPro" id="IPR000760">
    <property type="entry name" value="Inositol_monophosphatase-like"/>
</dbReference>
<dbReference type="CDD" id="cd01638">
    <property type="entry name" value="CysQ"/>
    <property type="match status" value="1"/>
</dbReference>
<evidence type="ECO:0000256" key="3">
    <source>
        <dbReference type="ARBA" id="ARBA00022842"/>
    </source>
</evidence>
<dbReference type="RefSeq" id="WP_273248672.1">
    <property type="nucleotide sequence ID" value="NZ_VENJ01000006.1"/>
</dbReference>
<evidence type="ECO:0000256" key="1">
    <source>
        <dbReference type="ARBA" id="ARBA00009759"/>
    </source>
</evidence>
<dbReference type="Proteomes" id="UP000483078">
    <property type="component" value="Unassembled WGS sequence"/>
</dbReference>
<comment type="caution">
    <text evidence="5">The sequence shown here is derived from an EMBL/GenBank/DDBJ whole genome shotgun (WGS) entry which is preliminary data.</text>
</comment>
<gene>
    <name evidence="5" type="ORF">FH759_05260</name>
</gene>
<keyword evidence="3 4" id="KW-0460">Magnesium</keyword>
<name>A0A7C9HA86_9RHOB</name>
<dbReference type="AlphaFoldDB" id="A0A7C9HA86"/>
<comment type="similarity">
    <text evidence="1">Belongs to the inositol monophosphatase superfamily.</text>
</comment>
<dbReference type="PANTHER" id="PTHR20854:SF4">
    <property type="entry name" value="INOSITOL-1-MONOPHOSPHATASE-RELATED"/>
    <property type="match status" value="1"/>
</dbReference>
<dbReference type="EMBL" id="VENJ01000006">
    <property type="protein sequence ID" value="MTJ04089.1"/>
    <property type="molecule type" value="Genomic_DNA"/>
</dbReference>
<feature type="binding site" evidence="4">
    <location>
        <position position="90"/>
    </location>
    <ligand>
        <name>Mg(2+)</name>
        <dbReference type="ChEBI" id="CHEBI:18420"/>
        <label>2</label>
    </ligand>
</feature>
<feature type="binding site" evidence="4">
    <location>
        <position position="88"/>
    </location>
    <ligand>
        <name>Mg(2+)</name>
        <dbReference type="ChEBI" id="CHEBI:18420"/>
        <label>1</label>
        <note>catalytic</note>
    </ligand>
</feature>
<accession>A0A7C9HA86</accession>
<feature type="binding site" evidence="4">
    <location>
        <position position="69"/>
    </location>
    <ligand>
        <name>Mg(2+)</name>
        <dbReference type="ChEBI" id="CHEBI:18420"/>
        <label>1</label>
        <note>catalytic</note>
    </ligand>
</feature>
<evidence type="ECO:0000256" key="4">
    <source>
        <dbReference type="PIRSR" id="PIRSR600760-2"/>
    </source>
</evidence>
<dbReference type="Gene3D" id="3.30.540.10">
    <property type="entry name" value="Fructose-1,6-Bisphosphatase, subunit A, domain 1"/>
    <property type="match status" value="1"/>
</dbReference>
<comment type="cofactor">
    <cofactor evidence="4">
        <name>Mg(2+)</name>
        <dbReference type="ChEBI" id="CHEBI:18420"/>
    </cofactor>
</comment>
<organism evidence="5 6">
    <name type="scientific">Sediminimonas qiaohouensis</name>
    <dbReference type="NCBI Taxonomy" id="552061"/>
    <lineage>
        <taxon>Bacteria</taxon>
        <taxon>Pseudomonadati</taxon>
        <taxon>Pseudomonadota</taxon>
        <taxon>Alphaproteobacteria</taxon>
        <taxon>Rhodobacterales</taxon>
        <taxon>Roseobacteraceae</taxon>
        <taxon>Sediminimonas</taxon>
    </lineage>
</organism>
<evidence type="ECO:0000313" key="5">
    <source>
        <dbReference type="EMBL" id="MTJ04089.1"/>
    </source>
</evidence>
<sequence>MPGSEADLELLIGAAWAAAETATRFIGGELAIVDKPGGAGPVTAADLAVNAVLEERLRRARPDYGWLSEESPDNTDERLSRRAAFVVDPIDGTRSFIEGADAWAHSMAVVEEGQVTAAVVFLPLKDRMYVARAGGGAMLNGAAIRRSERAALEGASVLAARPALDAQHWRAGGAPGVVRHHRPSLAYRLSLVAEGRFDAMLTLRDSWEWDIAAGALILAEAGAVVTDRAGAPLLFNKTLPQTRGVLAGAPAVHAGLLAGLRQDAEQ</sequence>
<dbReference type="InterPro" id="IPR020550">
    <property type="entry name" value="Inositol_monophosphatase_CS"/>
</dbReference>
<dbReference type="GO" id="GO:0007165">
    <property type="term" value="P:signal transduction"/>
    <property type="evidence" value="ECO:0007669"/>
    <property type="project" value="TreeGrafter"/>
</dbReference>
<reference evidence="5 6" key="1">
    <citation type="submission" date="2019-06" db="EMBL/GenBank/DDBJ databases">
        <title>Enrichment of Autotrophic Halophilic Microorganisms from Red Sea Brine Pool Using Microbial Electrosynthesis System.</title>
        <authorList>
            <person name="Alqahtani M.F."/>
            <person name="Bajracharya S."/>
            <person name="Katuri K.P."/>
            <person name="Ali M."/>
            <person name="Saikaly P.E."/>
        </authorList>
    </citation>
    <scope>NUCLEOTIDE SEQUENCE [LARGE SCALE GENOMIC DNA]</scope>
    <source>
        <strain evidence="5">MES6</strain>
    </source>
</reference>
<evidence type="ECO:0000313" key="6">
    <source>
        <dbReference type="Proteomes" id="UP000483078"/>
    </source>
</evidence>
<feature type="binding site" evidence="4">
    <location>
        <position position="210"/>
    </location>
    <ligand>
        <name>Mg(2+)</name>
        <dbReference type="ChEBI" id="CHEBI:18420"/>
        <label>1</label>
        <note>catalytic</note>
    </ligand>
</feature>
<dbReference type="PROSITE" id="PS00630">
    <property type="entry name" value="IMP_2"/>
    <property type="match status" value="1"/>
</dbReference>
<feature type="binding site" evidence="4">
    <location>
        <position position="91"/>
    </location>
    <ligand>
        <name>Mg(2+)</name>
        <dbReference type="ChEBI" id="CHEBI:18420"/>
        <label>1</label>
        <note>catalytic</note>
    </ligand>
</feature>
<dbReference type="GO" id="GO:0046872">
    <property type="term" value="F:metal ion binding"/>
    <property type="evidence" value="ECO:0007669"/>
    <property type="project" value="UniProtKB-KW"/>
</dbReference>
<protein>
    <submittedName>
        <fullName evidence="5">3'(2'),5'-bisphosphate nucleotidase CysQ</fullName>
    </submittedName>
</protein>
<dbReference type="GO" id="GO:0006020">
    <property type="term" value="P:inositol metabolic process"/>
    <property type="evidence" value="ECO:0007669"/>
    <property type="project" value="TreeGrafter"/>
</dbReference>
<dbReference type="Pfam" id="PF00459">
    <property type="entry name" value="Inositol_P"/>
    <property type="match status" value="1"/>
</dbReference>
<dbReference type="SUPFAM" id="SSF56655">
    <property type="entry name" value="Carbohydrate phosphatase"/>
    <property type="match status" value="1"/>
</dbReference>
<dbReference type="PRINTS" id="PR00377">
    <property type="entry name" value="IMPHPHTASES"/>
</dbReference>